<feature type="transmembrane region" description="Helical" evidence="16">
    <location>
        <begin position="631"/>
        <end position="650"/>
    </location>
</feature>
<dbReference type="EMBL" id="GG745350">
    <property type="protein sequence ID" value="KNE66672.1"/>
    <property type="molecule type" value="Genomic_DNA"/>
</dbReference>
<evidence type="ECO:0000256" key="8">
    <source>
        <dbReference type="ARBA" id="ARBA00022729"/>
    </source>
</evidence>
<feature type="transmembrane region" description="Helical" evidence="16">
    <location>
        <begin position="569"/>
        <end position="588"/>
    </location>
</feature>
<feature type="compositionally biased region" description="Pro residues" evidence="15">
    <location>
        <begin position="57"/>
        <end position="83"/>
    </location>
</feature>
<feature type="compositionally biased region" description="Pro residues" evidence="15">
    <location>
        <begin position="92"/>
        <end position="102"/>
    </location>
</feature>
<dbReference type="InterPro" id="IPR021319">
    <property type="entry name" value="DUF2921"/>
</dbReference>
<dbReference type="InterPro" id="IPR011016">
    <property type="entry name" value="Znf_RING-CH"/>
</dbReference>
<comment type="pathway">
    <text evidence="3">Protein modification; protein ubiquitination.</text>
</comment>
<evidence type="ECO:0000256" key="16">
    <source>
        <dbReference type="SAM" id="Phobius"/>
    </source>
</evidence>
<dbReference type="AlphaFoldDB" id="A0A0L0SVX7"/>
<dbReference type="InterPro" id="IPR013083">
    <property type="entry name" value="Znf_RING/FYVE/PHD"/>
</dbReference>
<keyword evidence="10" id="KW-0833">Ubl conjugation pathway</keyword>
<evidence type="ECO:0000256" key="9">
    <source>
        <dbReference type="ARBA" id="ARBA00022771"/>
    </source>
</evidence>
<feature type="transmembrane region" description="Helical" evidence="16">
    <location>
        <begin position="594"/>
        <end position="611"/>
    </location>
</feature>
<dbReference type="Pfam" id="PF13639">
    <property type="entry name" value="zf-RING_2"/>
    <property type="match status" value="1"/>
</dbReference>
<dbReference type="OrthoDB" id="9984778at2759"/>
<evidence type="ECO:0000256" key="5">
    <source>
        <dbReference type="ARBA" id="ARBA00022679"/>
    </source>
</evidence>
<gene>
    <name evidence="18" type="ORF">AMAG_11789</name>
</gene>
<dbReference type="PANTHER" id="PTHR22763">
    <property type="entry name" value="RING ZINC FINGER PROTEIN"/>
    <property type="match status" value="1"/>
</dbReference>
<dbReference type="InterPro" id="IPR001841">
    <property type="entry name" value="Znf_RING"/>
</dbReference>
<reference evidence="18 19" key="1">
    <citation type="submission" date="2009-11" db="EMBL/GenBank/DDBJ databases">
        <title>Annotation of Allomyces macrogynus ATCC 38327.</title>
        <authorList>
            <consortium name="The Broad Institute Genome Sequencing Platform"/>
            <person name="Russ C."/>
            <person name="Cuomo C."/>
            <person name="Burger G."/>
            <person name="Gray M.W."/>
            <person name="Holland P.W.H."/>
            <person name="King N."/>
            <person name="Lang F.B.F."/>
            <person name="Roger A.J."/>
            <person name="Ruiz-Trillo I."/>
            <person name="Young S.K."/>
            <person name="Zeng Q."/>
            <person name="Gargeya S."/>
            <person name="Fitzgerald M."/>
            <person name="Haas B."/>
            <person name="Abouelleil A."/>
            <person name="Alvarado L."/>
            <person name="Arachchi H.M."/>
            <person name="Berlin A."/>
            <person name="Chapman S.B."/>
            <person name="Gearin G."/>
            <person name="Goldberg J."/>
            <person name="Griggs A."/>
            <person name="Gujja S."/>
            <person name="Hansen M."/>
            <person name="Heiman D."/>
            <person name="Howarth C."/>
            <person name="Larimer J."/>
            <person name="Lui A."/>
            <person name="MacDonald P.J.P."/>
            <person name="McCowen C."/>
            <person name="Montmayeur A."/>
            <person name="Murphy C."/>
            <person name="Neiman D."/>
            <person name="Pearson M."/>
            <person name="Priest M."/>
            <person name="Roberts A."/>
            <person name="Saif S."/>
            <person name="Shea T."/>
            <person name="Sisk P."/>
            <person name="Stolte C."/>
            <person name="Sykes S."/>
            <person name="Wortman J."/>
            <person name="Nusbaum C."/>
            <person name="Birren B."/>
        </authorList>
    </citation>
    <scope>NUCLEOTIDE SEQUENCE [LARGE SCALE GENOMIC DNA]</scope>
    <source>
        <strain evidence="18 19">ATCC 38327</strain>
    </source>
</reference>
<dbReference type="eggNOG" id="KOG0828">
    <property type="taxonomic scope" value="Eukaryota"/>
</dbReference>
<feature type="domain" description="RING-type" evidence="17">
    <location>
        <begin position="715"/>
        <end position="764"/>
    </location>
</feature>
<sequence length="770" mass="84266">MNPPQPHDHDDAAAPLLPSAGAGPSSPTLVPAITNTAPFVPSSPWFRAALNPFLAPNGPPPPPPPPPPGASSAPGPVPPPGPSRPLSAPAAPLAPPPPPRPPRVNFTTSLLPTTNAPPAPAPGQDPDPHRAAAIAAARRRWAFWLLLCMSIVAITIARGLGWLGQDEEDTSRTHKLEKLLAKLTNQTDALVAHPNGLHLDTNEIWANVSHSGREIMDKWQADWGHDVPQQVHHRNKTGEYYGVLEPAHWGTPPTDVLGELNYRSPVRAILLVRNHAVTNASLAKSTNATVAMIRLFLNEATDHSDPGFILVGYGVSYPNGAVYGVVTTNTTVDAIDVLGSIPTTDPRLRTAAVPALLDDLYELRKTVQDWLSGEKDPPAPPIPSDRATNCTFFFHMQLEPIALTAEQLSDAEGEADDPIGAWVPAIPTFRPHLWVESPECGLAFSSVDMTGYDRRVLHEREGHLVAVLLITSIIKMWVTMNVMDRVHTIANMAKMSWVSLVLGFIVDSTYCLFLLTNGLLSGMDFPGYFIATFVEFMHLVFFQLRLVTKVVHSQQISWATTLDRIRMSMFMQFYILIFVLMAVIHQGYTRFPPLLAFIVFFLFSGPAFQAARSARVGSAPPIPPFATATHVAMRLILPAYLLACPANLYIPGNAHAFPWTAYCTGWLVLQLVVVTSQQYFRADWLVPRAMRAQRFQYSRVLDEDEQERVADQTECAICMMPLAEGGGEGGDAGRTMVTPCWHVFHEACLGEWLGQHRLTCPTCRAPVPVP</sequence>
<comment type="catalytic activity">
    <reaction evidence="1">
        <text>S-ubiquitinyl-[E2 ubiquitin-conjugating enzyme]-L-cysteine + [acceptor protein]-L-lysine = [E2 ubiquitin-conjugating enzyme]-L-cysteine + N(6)-ubiquitinyl-[acceptor protein]-L-lysine.</text>
        <dbReference type="EC" id="2.3.2.27"/>
    </reaction>
</comment>
<evidence type="ECO:0000256" key="6">
    <source>
        <dbReference type="ARBA" id="ARBA00022692"/>
    </source>
</evidence>
<evidence type="ECO:0000313" key="19">
    <source>
        <dbReference type="Proteomes" id="UP000054350"/>
    </source>
</evidence>
<name>A0A0L0SVX7_ALLM3</name>
<feature type="compositionally biased region" description="Polar residues" evidence="15">
    <location>
        <begin position="105"/>
        <end position="114"/>
    </location>
</feature>
<comment type="subcellular location">
    <subcellularLocation>
        <location evidence="2">Endomembrane system</location>
        <topology evidence="2">Multi-pass membrane protein</topology>
    </subcellularLocation>
</comment>
<organism evidence="18 19">
    <name type="scientific">Allomyces macrogynus (strain ATCC 38327)</name>
    <name type="common">Allomyces javanicus var. macrogynus</name>
    <dbReference type="NCBI Taxonomy" id="578462"/>
    <lineage>
        <taxon>Eukaryota</taxon>
        <taxon>Fungi</taxon>
        <taxon>Fungi incertae sedis</taxon>
        <taxon>Blastocladiomycota</taxon>
        <taxon>Blastocladiomycetes</taxon>
        <taxon>Blastocladiales</taxon>
        <taxon>Blastocladiaceae</taxon>
        <taxon>Allomyces</taxon>
    </lineage>
</organism>
<dbReference type="SMART" id="SM00744">
    <property type="entry name" value="RINGv"/>
    <property type="match status" value="1"/>
</dbReference>
<keyword evidence="7" id="KW-0479">Metal-binding</keyword>
<reference evidence="19" key="2">
    <citation type="submission" date="2009-11" db="EMBL/GenBank/DDBJ databases">
        <title>The Genome Sequence of Allomyces macrogynus strain ATCC 38327.</title>
        <authorList>
            <consortium name="The Broad Institute Genome Sequencing Platform"/>
            <person name="Russ C."/>
            <person name="Cuomo C."/>
            <person name="Shea T."/>
            <person name="Young S.K."/>
            <person name="Zeng Q."/>
            <person name="Koehrsen M."/>
            <person name="Haas B."/>
            <person name="Borodovsky M."/>
            <person name="Guigo R."/>
            <person name="Alvarado L."/>
            <person name="Berlin A."/>
            <person name="Borenstein D."/>
            <person name="Chen Z."/>
            <person name="Engels R."/>
            <person name="Freedman E."/>
            <person name="Gellesch M."/>
            <person name="Goldberg J."/>
            <person name="Griggs A."/>
            <person name="Gujja S."/>
            <person name="Heiman D."/>
            <person name="Hepburn T."/>
            <person name="Howarth C."/>
            <person name="Jen D."/>
            <person name="Larson L."/>
            <person name="Lewis B."/>
            <person name="Mehta T."/>
            <person name="Park D."/>
            <person name="Pearson M."/>
            <person name="Roberts A."/>
            <person name="Saif S."/>
            <person name="Shenoy N."/>
            <person name="Sisk P."/>
            <person name="Stolte C."/>
            <person name="Sykes S."/>
            <person name="Walk T."/>
            <person name="White J."/>
            <person name="Yandava C."/>
            <person name="Burger G."/>
            <person name="Gray M.W."/>
            <person name="Holland P.W.H."/>
            <person name="King N."/>
            <person name="Lang F.B.F."/>
            <person name="Roger A.J."/>
            <person name="Ruiz-Trillo I."/>
            <person name="Lander E."/>
            <person name="Nusbaum C."/>
        </authorList>
    </citation>
    <scope>NUCLEOTIDE SEQUENCE [LARGE SCALE GENOMIC DNA]</scope>
    <source>
        <strain evidence="19">ATCC 38327</strain>
    </source>
</reference>
<evidence type="ECO:0000256" key="1">
    <source>
        <dbReference type="ARBA" id="ARBA00000900"/>
    </source>
</evidence>
<accession>A0A0L0SVX7</accession>
<evidence type="ECO:0000256" key="3">
    <source>
        <dbReference type="ARBA" id="ARBA00004906"/>
    </source>
</evidence>
<dbReference type="EC" id="2.3.2.27" evidence="4"/>
<keyword evidence="13 16" id="KW-0472">Membrane</keyword>
<dbReference type="GO" id="GO:0008270">
    <property type="term" value="F:zinc ion binding"/>
    <property type="evidence" value="ECO:0007669"/>
    <property type="project" value="UniProtKB-KW"/>
</dbReference>
<evidence type="ECO:0000259" key="17">
    <source>
        <dbReference type="PROSITE" id="PS50089"/>
    </source>
</evidence>
<evidence type="ECO:0000256" key="13">
    <source>
        <dbReference type="ARBA" id="ARBA00023136"/>
    </source>
</evidence>
<evidence type="ECO:0000256" key="11">
    <source>
        <dbReference type="ARBA" id="ARBA00022833"/>
    </source>
</evidence>
<dbReference type="SUPFAM" id="SSF57850">
    <property type="entry name" value="RING/U-box"/>
    <property type="match status" value="1"/>
</dbReference>
<evidence type="ECO:0000313" key="18">
    <source>
        <dbReference type="EMBL" id="KNE66672.1"/>
    </source>
</evidence>
<evidence type="ECO:0000256" key="12">
    <source>
        <dbReference type="ARBA" id="ARBA00022989"/>
    </source>
</evidence>
<feature type="compositionally biased region" description="Basic and acidic residues" evidence="15">
    <location>
        <begin position="1"/>
        <end position="12"/>
    </location>
</feature>
<evidence type="ECO:0000256" key="2">
    <source>
        <dbReference type="ARBA" id="ARBA00004127"/>
    </source>
</evidence>
<keyword evidence="8" id="KW-0732">Signal</keyword>
<feature type="transmembrane region" description="Helical" evidence="16">
    <location>
        <begin position="495"/>
        <end position="515"/>
    </location>
</feature>
<dbReference type="SMART" id="SM00184">
    <property type="entry name" value="RING"/>
    <property type="match status" value="1"/>
</dbReference>
<feature type="region of interest" description="Disordered" evidence="15">
    <location>
        <begin position="1"/>
        <end position="130"/>
    </location>
</feature>
<feature type="compositionally biased region" description="Pro residues" evidence="15">
    <location>
        <begin position="115"/>
        <end position="125"/>
    </location>
</feature>
<dbReference type="GO" id="GO:0043161">
    <property type="term" value="P:proteasome-mediated ubiquitin-dependent protein catabolic process"/>
    <property type="evidence" value="ECO:0007669"/>
    <property type="project" value="TreeGrafter"/>
</dbReference>
<dbReference type="InterPro" id="IPR050731">
    <property type="entry name" value="HRD1_E3_ubiq-ligases"/>
</dbReference>
<keyword evidence="12 16" id="KW-1133">Transmembrane helix</keyword>
<dbReference type="PROSITE" id="PS50089">
    <property type="entry name" value="ZF_RING_2"/>
    <property type="match status" value="1"/>
</dbReference>
<dbReference type="STRING" id="578462.A0A0L0SVX7"/>
<dbReference type="GO" id="GO:0012505">
    <property type="term" value="C:endomembrane system"/>
    <property type="evidence" value="ECO:0007669"/>
    <property type="project" value="UniProtKB-SubCell"/>
</dbReference>
<dbReference type="VEuPathDB" id="FungiDB:AMAG_11789"/>
<feature type="compositionally biased region" description="Low complexity" evidence="15">
    <location>
        <begin position="13"/>
        <end position="27"/>
    </location>
</feature>
<keyword evidence="5" id="KW-0808">Transferase</keyword>
<dbReference type="Proteomes" id="UP000054350">
    <property type="component" value="Unassembled WGS sequence"/>
</dbReference>
<feature type="transmembrane region" description="Helical" evidence="16">
    <location>
        <begin position="464"/>
        <end position="483"/>
    </location>
</feature>
<keyword evidence="6 16" id="KW-0812">Transmembrane</keyword>
<protein>
    <recommendedName>
        <fullName evidence="4">RING-type E3 ubiquitin transferase</fullName>
        <ecNumber evidence="4">2.3.2.27</ecNumber>
    </recommendedName>
</protein>
<proteinExistence type="predicted"/>
<evidence type="ECO:0000256" key="14">
    <source>
        <dbReference type="PROSITE-ProRule" id="PRU00175"/>
    </source>
</evidence>
<keyword evidence="9 14" id="KW-0863">Zinc-finger</keyword>
<evidence type="ECO:0000256" key="15">
    <source>
        <dbReference type="SAM" id="MobiDB-lite"/>
    </source>
</evidence>
<dbReference type="Pfam" id="PF11145">
    <property type="entry name" value="DUF2921"/>
    <property type="match status" value="1"/>
</dbReference>
<feature type="transmembrane region" description="Helical" evidence="16">
    <location>
        <begin position="527"/>
        <end position="548"/>
    </location>
</feature>
<keyword evidence="11" id="KW-0862">Zinc</keyword>
<keyword evidence="19" id="KW-1185">Reference proteome</keyword>
<evidence type="ECO:0000256" key="4">
    <source>
        <dbReference type="ARBA" id="ARBA00012483"/>
    </source>
</evidence>
<dbReference type="Gene3D" id="3.30.40.10">
    <property type="entry name" value="Zinc/RING finger domain, C3HC4 (zinc finger)"/>
    <property type="match status" value="1"/>
</dbReference>
<evidence type="ECO:0000256" key="7">
    <source>
        <dbReference type="ARBA" id="ARBA00022723"/>
    </source>
</evidence>
<feature type="transmembrane region" description="Helical" evidence="16">
    <location>
        <begin position="141"/>
        <end position="163"/>
    </location>
</feature>
<dbReference type="GO" id="GO:0061630">
    <property type="term" value="F:ubiquitin protein ligase activity"/>
    <property type="evidence" value="ECO:0007669"/>
    <property type="project" value="UniProtKB-EC"/>
</dbReference>
<evidence type="ECO:0000256" key="10">
    <source>
        <dbReference type="ARBA" id="ARBA00022786"/>
    </source>
</evidence>
<dbReference type="PANTHER" id="PTHR22763:SF162">
    <property type="entry name" value="TRANSMEMBRANE E3 UBIQUITIN-PROTEIN LIGASE 1"/>
    <property type="match status" value="1"/>
</dbReference>